<sequence>MLLLLVSPPALFLLAFLVNPLISQFPPPATTAIENIASLPTQLGKVMLQTYLEADLLGSWSWNLGTRILLPLWLFTWNGLLVSD</sequence>
<evidence type="ECO:0000313" key="2">
    <source>
        <dbReference type="EMBL" id="VDN45732.1"/>
    </source>
</evidence>
<reference evidence="2 3" key="1">
    <citation type="submission" date="2018-11" db="EMBL/GenBank/DDBJ databases">
        <authorList>
            <consortium name="Pathogen Informatics"/>
        </authorList>
    </citation>
    <scope>NUCLEOTIDE SEQUENCE [LARGE SCALE GENOMIC DNA]</scope>
</reference>
<feature type="chain" id="PRO_5018282895" description="ABC transporter permease" evidence="1">
    <location>
        <begin position="24"/>
        <end position="84"/>
    </location>
</feature>
<dbReference type="AlphaFoldDB" id="A0A3P7RRI1"/>
<organism evidence="2 3">
    <name type="scientific">Dibothriocephalus latus</name>
    <name type="common">Fish tapeworm</name>
    <name type="synonym">Diphyllobothrium latum</name>
    <dbReference type="NCBI Taxonomy" id="60516"/>
    <lineage>
        <taxon>Eukaryota</taxon>
        <taxon>Metazoa</taxon>
        <taxon>Spiralia</taxon>
        <taxon>Lophotrochozoa</taxon>
        <taxon>Platyhelminthes</taxon>
        <taxon>Cestoda</taxon>
        <taxon>Eucestoda</taxon>
        <taxon>Diphyllobothriidea</taxon>
        <taxon>Diphyllobothriidae</taxon>
        <taxon>Dibothriocephalus</taxon>
    </lineage>
</organism>
<evidence type="ECO:0008006" key="4">
    <source>
        <dbReference type="Google" id="ProtNLM"/>
    </source>
</evidence>
<accession>A0A3P7RRI1</accession>
<keyword evidence="3" id="KW-1185">Reference proteome</keyword>
<evidence type="ECO:0000313" key="3">
    <source>
        <dbReference type="Proteomes" id="UP000281553"/>
    </source>
</evidence>
<feature type="signal peptide" evidence="1">
    <location>
        <begin position="1"/>
        <end position="23"/>
    </location>
</feature>
<protein>
    <recommendedName>
        <fullName evidence="4">ABC transporter permease</fullName>
    </recommendedName>
</protein>
<name>A0A3P7RRI1_DIBLA</name>
<evidence type="ECO:0000256" key="1">
    <source>
        <dbReference type="SAM" id="SignalP"/>
    </source>
</evidence>
<gene>
    <name evidence="2" type="ORF">DILT_LOCUS19690</name>
</gene>
<dbReference type="OrthoDB" id="445301at2759"/>
<keyword evidence="1" id="KW-0732">Signal</keyword>
<dbReference type="EMBL" id="UYRU01118641">
    <property type="protein sequence ID" value="VDN45732.1"/>
    <property type="molecule type" value="Genomic_DNA"/>
</dbReference>
<dbReference type="Proteomes" id="UP000281553">
    <property type="component" value="Unassembled WGS sequence"/>
</dbReference>
<proteinExistence type="predicted"/>